<keyword evidence="1" id="KW-0500">Molybdenum</keyword>
<organism evidence="5 6">
    <name type="scientific">Streptomyces coffeae</name>
    <dbReference type="NCBI Taxonomy" id="621382"/>
    <lineage>
        <taxon>Bacteria</taxon>
        <taxon>Bacillati</taxon>
        <taxon>Actinomycetota</taxon>
        <taxon>Actinomycetes</taxon>
        <taxon>Kitasatosporales</taxon>
        <taxon>Streptomycetaceae</taxon>
        <taxon>Streptomyces</taxon>
    </lineage>
</organism>
<dbReference type="InterPro" id="IPR008274">
    <property type="entry name" value="AldOxase/xan_DH_MoCoBD1"/>
</dbReference>
<dbReference type="Gene3D" id="3.90.1170.50">
    <property type="entry name" value="Aldehyde oxidase/xanthine dehydrogenase, a/b hammerhead"/>
    <property type="match status" value="1"/>
</dbReference>
<dbReference type="SUPFAM" id="SSF54665">
    <property type="entry name" value="CO dehydrogenase molybdoprotein N-domain-like"/>
    <property type="match status" value="1"/>
</dbReference>
<evidence type="ECO:0000313" key="6">
    <source>
        <dbReference type="Proteomes" id="UP000634229"/>
    </source>
</evidence>
<sequence length="805" mass="85209">MNVKPPLRNTGHGVGAGCPRLEDARYLAGHGRFLADVRLPGTRDVAVVRSPVPHGRLRSVRAPDGVSATEVWTAADLAPLARQLVATSKLPGYRAAALPNLAVDTVRYVGEPIALAIGDSRATAEDLARRIAVDIEELPAVVGHRAALADGAPRVHREWPDNIYATTSGSVGDVDAAARRAAVSVTREYTVGRQSPLPLETRGVIAHYDRTDDQLVVWTSTQTPHLIHDTIAELLGMPGNRVRVIAPDVGGGFGAKCTVYPEEIALAAVATRLDHPVRWVEDRAEAMVATTQGRDHHYRLTGHAAADGELLALEADIVVDAGAYSVHPWTATMDASMASAMLPGPYRVRNYRYTARSVASNTTPLGPCRGVARPAACFGIERLIDDLAHELGIEPYAMRMRAMVGPESMPYTSVAHKVYDSGDYPEAVRRVSELIGHRGVRARQRAIDPHARTRIGVGYGSFTEQTAHGCLEWASRGLAVTFGVEGARLVMDATGSLTLSVGVQSQGQGHETTLAQMVAEVFDIAPDRVAVRHGDTAHTPRGDGTFASRTMVMAGGAAYGAADLLAERVRSIAAVLLDEPPGQLRLAHGSVVGHHGERTLPDVAREFCLTPDHVPGVEGGLDVTYYYRPEVQTGAFAYGTHAAVVQVDLDSGEVELLDYAVVEDCGTVVNPLIVDGQIIGGTVQGIGTALMEEIPHDTSGRPTVTTLGAYPLPRAIDVPEIRVGHLRTPSPHTVLGMKGVGESGAIPPPAAIGNAITDALREFGAWIDRTPMTAARVWAALDRAPAPGPPHAPVDTGAGGRAGAP</sequence>
<dbReference type="InterPro" id="IPR046867">
    <property type="entry name" value="AldOxase/xan_DH_MoCoBD2"/>
</dbReference>
<accession>A0ABS1NBL7</accession>
<evidence type="ECO:0000256" key="1">
    <source>
        <dbReference type="ARBA" id="ARBA00022505"/>
    </source>
</evidence>
<protein>
    <submittedName>
        <fullName evidence="5">Xanthine dehydrogenase family protein</fullName>
    </submittedName>
</protein>
<reference evidence="5 6" key="1">
    <citation type="submission" date="2021-01" db="EMBL/GenBank/DDBJ databases">
        <title>WGS of actinomycetes isolated from Thailand.</title>
        <authorList>
            <person name="Thawai C."/>
        </authorList>
    </citation>
    <scope>NUCLEOTIDE SEQUENCE [LARGE SCALE GENOMIC DNA]</scope>
    <source>
        <strain evidence="5 6">CA1R205</strain>
    </source>
</reference>
<name>A0ABS1NBL7_9ACTN</name>
<evidence type="ECO:0000259" key="4">
    <source>
        <dbReference type="SMART" id="SM01008"/>
    </source>
</evidence>
<dbReference type="Pfam" id="PF01315">
    <property type="entry name" value="Ald_Xan_dh_C"/>
    <property type="match status" value="1"/>
</dbReference>
<proteinExistence type="predicted"/>
<dbReference type="RefSeq" id="WP_201874567.1">
    <property type="nucleotide sequence ID" value="NZ_JAERRF010000006.1"/>
</dbReference>
<keyword evidence="2" id="KW-0560">Oxidoreductase</keyword>
<dbReference type="InterPro" id="IPR016208">
    <property type="entry name" value="Ald_Oxase/xanthine_DH-like"/>
</dbReference>
<dbReference type="InterPro" id="IPR036856">
    <property type="entry name" value="Ald_Oxase/Xan_DH_a/b_sf"/>
</dbReference>
<dbReference type="SMART" id="SM01008">
    <property type="entry name" value="Ald_Xan_dh_C"/>
    <property type="match status" value="1"/>
</dbReference>
<dbReference type="InterPro" id="IPR000674">
    <property type="entry name" value="Ald_Oxase/Xan_DH_a/b"/>
</dbReference>
<dbReference type="PANTHER" id="PTHR11908:SF132">
    <property type="entry name" value="ALDEHYDE OXIDASE 1-RELATED"/>
    <property type="match status" value="1"/>
</dbReference>
<evidence type="ECO:0000256" key="2">
    <source>
        <dbReference type="ARBA" id="ARBA00023002"/>
    </source>
</evidence>
<feature type="domain" description="Aldehyde oxidase/xanthine dehydrogenase a/b hammerhead" evidence="4">
    <location>
        <begin position="28"/>
        <end position="139"/>
    </location>
</feature>
<dbReference type="Gene3D" id="3.30.365.10">
    <property type="entry name" value="Aldehyde oxidase/xanthine dehydrogenase, molybdopterin binding domain"/>
    <property type="match status" value="4"/>
</dbReference>
<dbReference type="Pfam" id="PF20256">
    <property type="entry name" value="MoCoBD_2"/>
    <property type="match status" value="1"/>
</dbReference>
<feature type="region of interest" description="Disordered" evidence="3">
    <location>
        <begin position="784"/>
        <end position="805"/>
    </location>
</feature>
<dbReference type="Proteomes" id="UP000634229">
    <property type="component" value="Unassembled WGS sequence"/>
</dbReference>
<evidence type="ECO:0000313" key="5">
    <source>
        <dbReference type="EMBL" id="MBL1097342.1"/>
    </source>
</evidence>
<dbReference type="InterPro" id="IPR037165">
    <property type="entry name" value="AldOxase/xan_DH_Mopterin-bd_sf"/>
</dbReference>
<dbReference type="EMBL" id="JAERRF010000006">
    <property type="protein sequence ID" value="MBL1097342.1"/>
    <property type="molecule type" value="Genomic_DNA"/>
</dbReference>
<dbReference type="Pfam" id="PF02738">
    <property type="entry name" value="MoCoBD_1"/>
    <property type="match status" value="1"/>
</dbReference>
<comment type="caution">
    <text evidence="5">The sequence shown here is derived from an EMBL/GenBank/DDBJ whole genome shotgun (WGS) entry which is preliminary data.</text>
</comment>
<evidence type="ECO:0000256" key="3">
    <source>
        <dbReference type="SAM" id="MobiDB-lite"/>
    </source>
</evidence>
<gene>
    <name evidence="5" type="ORF">JK363_11775</name>
</gene>
<dbReference type="SUPFAM" id="SSF56003">
    <property type="entry name" value="Molybdenum cofactor-binding domain"/>
    <property type="match status" value="1"/>
</dbReference>
<dbReference type="PANTHER" id="PTHR11908">
    <property type="entry name" value="XANTHINE DEHYDROGENASE"/>
    <property type="match status" value="1"/>
</dbReference>
<keyword evidence="6" id="KW-1185">Reference proteome</keyword>